<dbReference type="GO" id="GO:0006605">
    <property type="term" value="P:protein targeting"/>
    <property type="evidence" value="ECO:0007669"/>
    <property type="project" value="InterPro"/>
</dbReference>
<dbReference type="GO" id="GO:0006886">
    <property type="term" value="P:intracellular protein transport"/>
    <property type="evidence" value="ECO:0007669"/>
    <property type="project" value="InterPro"/>
</dbReference>
<dbReference type="PANTHER" id="PTHR33910:SF1">
    <property type="entry name" value="PROTEIN TRANSLOCASE SUBUNIT SECE"/>
    <property type="match status" value="1"/>
</dbReference>
<proteinExistence type="predicted"/>
<keyword evidence="8 9" id="KW-0472">Membrane</keyword>
<evidence type="ECO:0000256" key="4">
    <source>
        <dbReference type="ARBA" id="ARBA00022692"/>
    </source>
</evidence>
<evidence type="ECO:0000256" key="8">
    <source>
        <dbReference type="ARBA" id="ARBA00023136"/>
    </source>
</evidence>
<dbReference type="Proteomes" id="UP000191153">
    <property type="component" value="Unassembled WGS sequence"/>
</dbReference>
<dbReference type="GO" id="GO:0008320">
    <property type="term" value="F:protein transmembrane transporter activity"/>
    <property type="evidence" value="ECO:0007669"/>
    <property type="project" value="InterPro"/>
</dbReference>
<organism evidence="10 11">
    <name type="scientific">Cetobacterium ceti</name>
    <dbReference type="NCBI Taxonomy" id="180163"/>
    <lineage>
        <taxon>Bacteria</taxon>
        <taxon>Fusobacteriati</taxon>
        <taxon>Fusobacteriota</taxon>
        <taxon>Fusobacteriia</taxon>
        <taxon>Fusobacteriales</taxon>
        <taxon>Fusobacteriaceae</taxon>
        <taxon>Cetobacterium</taxon>
    </lineage>
</organism>
<reference evidence="10 11" key="1">
    <citation type="submission" date="2017-02" db="EMBL/GenBank/DDBJ databases">
        <authorList>
            <person name="Peterson S.W."/>
        </authorList>
    </citation>
    <scope>NUCLEOTIDE SEQUENCE [LARGE SCALE GENOMIC DNA]</scope>
    <source>
        <strain evidence="10 11">ATCC 700028</strain>
    </source>
</reference>
<dbReference type="EMBL" id="FUWX01000020">
    <property type="protein sequence ID" value="SKA00718.1"/>
    <property type="molecule type" value="Genomic_DNA"/>
</dbReference>
<accession>A0A1T4QBW8</accession>
<dbReference type="InterPro" id="IPR001901">
    <property type="entry name" value="Translocase_SecE/Sec61-g"/>
</dbReference>
<evidence type="ECO:0000256" key="2">
    <source>
        <dbReference type="ARBA" id="ARBA00022448"/>
    </source>
</evidence>
<keyword evidence="11" id="KW-1185">Reference proteome</keyword>
<comment type="subcellular location">
    <subcellularLocation>
        <location evidence="1">Membrane</location>
    </subcellularLocation>
</comment>
<keyword evidence="3" id="KW-1003">Cell membrane</keyword>
<dbReference type="GO" id="GO:0005886">
    <property type="term" value="C:plasma membrane"/>
    <property type="evidence" value="ECO:0007669"/>
    <property type="project" value="TreeGrafter"/>
</dbReference>
<sequence length="60" mass="6821">MSMLKDIRAEYAKVQWPRKKEIISATSWVVLMSVFLGIYLGVFDLIASRLLKMLVSLFGG</sequence>
<dbReference type="GO" id="GO:0043952">
    <property type="term" value="P:protein transport by the Sec complex"/>
    <property type="evidence" value="ECO:0007669"/>
    <property type="project" value="TreeGrafter"/>
</dbReference>
<keyword evidence="7" id="KW-0811">Translocation</keyword>
<dbReference type="Gene3D" id="1.20.5.1030">
    <property type="entry name" value="Preprotein translocase secy subunit"/>
    <property type="match status" value="1"/>
</dbReference>
<protein>
    <submittedName>
        <fullName evidence="10">Preprotein translocase subunit SecE</fullName>
    </submittedName>
</protein>
<keyword evidence="6 9" id="KW-1133">Transmembrane helix</keyword>
<evidence type="ECO:0000256" key="3">
    <source>
        <dbReference type="ARBA" id="ARBA00022475"/>
    </source>
</evidence>
<dbReference type="AlphaFoldDB" id="A0A1T4QBW8"/>
<dbReference type="NCBIfam" id="TIGR00964">
    <property type="entry name" value="secE_bact"/>
    <property type="match status" value="1"/>
</dbReference>
<evidence type="ECO:0000256" key="6">
    <source>
        <dbReference type="ARBA" id="ARBA00022989"/>
    </source>
</evidence>
<dbReference type="OrthoDB" id="88929at2"/>
<dbReference type="Pfam" id="PF00584">
    <property type="entry name" value="SecE"/>
    <property type="match status" value="1"/>
</dbReference>
<dbReference type="STRING" id="180163.SAMN02745174_02253"/>
<evidence type="ECO:0000313" key="11">
    <source>
        <dbReference type="Proteomes" id="UP000191153"/>
    </source>
</evidence>
<dbReference type="InterPro" id="IPR005807">
    <property type="entry name" value="SecE_bac"/>
</dbReference>
<evidence type="ECO:0000313" key="10">
    <source>
        <dbReference type="EMBL" id="SKA00718.1"/>
    </source>
</evidence>
<evidence type="ECO:0000256" key="5">
    <source>
        <dbReference type="ARBA" id="ARBA00022927"/>
    </source>
</evidence>
<keyword evidence="2" id="KW-0813">Transport</keyword>
<gene>
    <name evidence="10" type="ORF">SAMN02745174_02253</name>
</gene>
<dbReference type="GO" id="GO:0009306">
    <property type="term" value="P:protein secretion"/>
    <property type="evidence" value="ECO:0007669"/>
    <property type="project" value="InterPro"/>
</dbReference>
<evidence type="ECO:0000256" key="9">
    <source>
        <dbReference type="SAM" id="Phobius"/>
    </source>
</evidence>
<evidence type="ECO:0000256" key="7">
    <source>
        <dbReference type="ARBA" id="ARBA00023010"/>
    </source>
</evidence>
<feature type="transmembrane region" description="Helical" evidence="9">
    <location>
        <begin position="21"/>
        <end position="43"/>
    </location>
</feature>
<dbReference type="RefSeq" id="WP_078694696.1">
    <property type="nucleotide sequence ID" value="NZ_FUWX01000020.1"/>
</dbReference>
<name>A0A1T4QBW8_9FUSO</name>
<dbReference type="PANTHER" id="PTHR33910">
    <property type="entry name" value="PROTEIN TRANSLOCASE SUBUNIT SECE"/>
    <property type="match status" value="1"/>
</dbReference>
<keyword evidence="5" id="KW-0653">Protein transport</keyword>
<evidence type="ECO:0000256" key="1">
    <source>
        <dbReference type="ARBA" id="ARBA00004370"/>
    </source>
</evidence>
<dbReference type="InterPro" id="IPR038379">
    <property type="entry name" value="SecE_sf"/>
</dbReference>
<keyword evidence="4 9" id="KW-0812">Transmembrane</keyword>